<feature type="compositionally biased region" description="Basic and acidic residues" evidence="3">
    <location>
        <begin position="132"/>
        <end position="143"/>
    </location>
</feature>
<dbReference type="InterPro" id="IPR013098">
    <property type="entry name" value="Ig_I-set"/>
</dbReference>
<dbReference type="OrthoDB" id="6107607at2759"/>
<dbReference type="InterPro" id="IPR036179">
    <property type="entry name" value="Ig-like_dom_sf"/>
</dbReference>
<keyword evidence="1" id="KW-0677">Repeat</keyword>
<dbReference type="PANTHER" id="PTHR13817">
    <property type="entry name" value="TITIN"/>
    <property type="match status" value="1"/>
</dbReference>
<evidence type="ECO:0000256" key="3">
    <source>
        <dbReference type="SAM" id="MobiDB-lite"/>
    </source>
</evidence>
<dbReference type="InterPro" id="IPR013783">
    <property type="entry name" value="Ig-like_fold"/>
</dbReference>
<dbReference type="PROSITE" id="PS50835">
    <property type="entry name" value="IG_LIKE"/>
    <property type="match status" value="1"/>
</dbReference>
<dbReference type="PANTHER" id="PTHR13817:SF73">
    <property type="entry name" value="FIBRONECTIN TYPE-III DOMAIN-CONTAINING PROTEIN"/>
    <property type="match status" value="1"/>
</dbReference>
<evidence type="ECO:0000256" key="1">
    <source>
        <dbReference type="ARBA" id="ARBA00022737"/>
    </source>
</evidence>
<accession>A0A0B1RYP5</accession>
<name>A0A0B1RYP5_OESDE</name>
<feature type="compositionally biased region" description="Basic and acidic residues" evidence="3">
    <location>
        <begin position="105"/>
        <end position="124"/>
    </location>
</feature>
<proteinExistence type="predicted"/>
<dbReference type="Gene3D" id="2.60.40.10">
    <property type="entry name" value="Immunoglobulins"/>
    <property type="match status" value="2"/>
</dbReference>
<evidence type="ECO:0000259" key="4">
    <source>
        <dbReference type="PROSITE" id="PS50835"/>
    </source>
</evidence>
<keyword evidence="6" id="KW-1185">Reference proteome</keyword>
<dbReference type="CDD" id="cd00096">
    <property type="entry name" value="Ig"/>
    <property type="match status" value="1"/>
</dbReference>
<dbReference type="EMBL" id="KN612067">
    <property type="protein sequence ID" value="KHJ76125.1"/>
    <property type="molecule type" value="Genomic_DNA"/>
</dbReference>
<protein>
    <submittedName>
        <fullName evidence="5">Immunoglobulin I-set domain protein</fullName>
    </submittedName>
</protein>
<dbReference type="InterPro" id="IPR007110">
    <property type="entry name" value="Ig-like_dom"/>
</dbReference>
<gene>
    <name evidence="5" type="ORF">OESDEN_24256</name>
</gene>
<evidence type="ECO:0000313" key="5">
    <source>
        <dbReference type="EMBL" id="KHJ76125.1"/>
    </source>
</evidence>
<dbReference type="SUPFAM" id="SSF48726">
    <property type="entry name" value="Immunoglobulin"/>
    <property type="match status" value="2"/>
</dbReference>
<dbReference type="InterPro" id="IPR050964">
    <property type="entry name" value="Striated_Muscle_Regulatory"/>
</dbReference>
<evidence type="ECO:0000256" key="2">
    <source>
        <dbReference type="ARBA" id="ARBA00023157"/>
    </source>
</evidence>
<organism evidence="5 6">
    <name type="scientific">Oesophagostomum dentatum</name>
    <name type="common">Nodular worm</name>
    <dbReference type="NCBI Taxonomy" id="61180"/>
    <lineage>
        <taxon>Eukaryota</taxon>
        <taxon>Metazoa</taxon>
        <taxon>Ecdysozoa</taxon>
        <taxon>Nematoda</taxon>
        <taxon>Chromadorea</taxon>
        <taxon>Rhabditida</taxon>
        <taxon>Rhabditina</taxon>
        <taxon>Rhabditomorpha</taxon>
        <taxon>Strongyloidea</taxon>
        <taxon>Strongylidae</taxon>
        <taxon>Oesophagostomum</taxon>
    </lineage>
</organism>
<dbReference type="Proteomes" id="UP000053660">
    <property type="component" value="Unassembled WGS sequence"/>
</dbReference>
<dbReference type="AlphaFoldDB" id="A0A0B1RYP5"/>
<dbReference type="Pfam" id="PF07679">
    <property type="entry name" value="I-set"/>
    <property type="match status" value="2"/>
</dbReference>
<sequence>MKLAKLRARLRYKNGKEVPDAKTVDKGDGTYELTVPNAQKEDAADYKVVVANDAGDAESSAALTVKVPQIEIVKGLADITVPQKQTGTLEIETNRPPKQVKWYKNGKEITPSDKAQPKKVDDNKYQLVIPDAGKDDTADYKVD</sequence>
<feature type="domain" description="Ig-like" evidence="4">
    <location>
        <begin position="68"/>
        <end position="143"/>
    </location>
</feature>
<evidence type="ECO:0000313" key="6">
    <source>
        <dbReference type="Proteomes" id="UP000053660"/>
    </source>
</evidence>
<reference evidence="5 6" key="1">
    <citation type="submission" date="2014-03" db="EMBL/GenBank/DDBJ databases">
        <title>Draft genome of the hookworm Oesophagostomum dentatum.</title>
        <authorList>
            <person name="Mitreva M."/>
        </authorList>
    </citation>
    <scope>NUCLEOTIDE SEQUENCE [LARGE SCALE GENOMIC DNA]</scope>
    <source>
        <strain evidence="5 6">OD-Hann</strain>
    </source>
</reference>
<feature type="region of interest" description="Disordered" evidence="3">
    <location>
        <begin position="90"/>
        <end position="143"/>
    </location>
</feature>
<keyword evidence="2" id="KW-1015">Disulfide bond</keyword>